<accession>Q7U6Y7</accession>
<dbReference type="InterPro" id="IPR021374">
    <property type="entry name" value="DUF2996"/>
</dbReference>
<evidence type="ECO:0000256" key="1">
    <source>
        <dbReference type="SAM" id="MobiDB-lite"/>
    </source>
</evidence>
<keyword evidence="3" id="KW-1185">Reference proteome</keyword>
<dbReference type="Pfam" id="PF11210">
    <property type="entry name" value="DUF2996"/>
    <property type="match status" value="1"/>
</dbReference>
<dbReference type="PANTHER" id="PTHR36341:SF3">
    <property type="entry name" value="DUF2996 FAMILY PROTEIN"/>
    <property type="match status" value="1"/>
</dbReference>
<gene>
    <name evidence="2" type="ordered locus">SYNW1199</name>
</gene>
<dbReference type="STRING" id="84588.SYNW1199"/>
<dbReference type="BioCyc" id="MetaCyc:TX72_RS06000-MONOMER"/>
<reference evidence="2 3" key="1">
    <citation type="journal article" date="2003" name="Nature">
        <title>The genome of a motile marine Synechococcus.</title>
        <authorList>
            <person name="Palenik B."/>
            <person name="Brahamsha B."/>
            <person name="Larimer F."/>
            <person name="Land M."/>
            <person name="Hauser L."/>
            <person name="Chain P."/>
            <person name="Lamerdin J."/>
            <person name="Regala W."/>
            <person name="Allen E.A."/>
            <person name="McCarren J."/>
            <person name="Paulsen I."/>
            <person name="Dufresne A."/>
            <person name="Partensky F."/>
            <person name="Webb E."/>
            <person name="Waterbury J."/>
        </authorList>
    </citation>
    <scope>NUCLEOTIDE SEQUENCE [LARGE SCALE GENOMIC DNA]</scope>
    <source>
        <strain evidence="2 3">WH8102</strain>
    </source>
</reference>
<dbReference type="PANTHER" id="PTHR36341">
    <property type="entry name" value="DUF2996 FAMILY PROTEIN"/>
    <property type="match status" value="1"/>
</dbReference>
<dbReference type="RefSeq" id="WP_011128064.1">
    <property type="nucleotide sequence ID" value="NC_005070.1"/>
</dbReference>
<protein>
    <recommendedName>
        <fullName evidence="4">NADH dehydrogenase subunit NdhV</fullName>
    </recommendedName>
</protein>
<feature type="region of interest" description="Disordered" evidence="1">
    <location>
        <begin position="1"/>
        <end position="35"/>
    </location>
</feature>
<evidence type="ECO:0000313" key="2">
    <source>
        <dbReference type="EMBL" id="CAE07714.1"/>
    </source>
</evidence>
<dbReference type="KEGG" id="syw:SYNW1199"/>
<evidence type="ECO:0008006" key="4">
    <source>
        <dbReference type="Google" id="ProtNLM"/>
    </source>
</evidence>
<dbReference type="Proteomes" id="UP000001422">
    <property type="component" value="Chromosome"/>
</dbReference>
<evidence type="ECO:0000313" key="3">
    <source>
        <dbReference type="Proteomes" id="UP000001422"/>
    </source>
</evidence>
<dbReference type="AlphaFoldDB" id="Q7U6Y7"/>
<proteinExistence type="predicted"/>
<name>Q7U6Y7_PARMW</name>
<dbReference type="EMBL" id="BX569692">
    <property type="protein sequence ID" value="CAE07714.1"/>
    <property type="molecule type" value="Genomic_DNA"/>
</dbReference>
<dbReference type="eggNOG" id="ENOG5031HP9">
    <property type="taxonomic scope" value="Bacteria"/>
</dbReference>
<sequence length="146" mass="15951">MSDTPDTASAAAQEDTKAAPKPKPKPPKPEDKPFPEFIDTLFIPAVSKQLEDNGIQADRLERVEGERPVVGGSCPMVIGELPGGRRFWLCFGSADITSPKLIALAEAGSEPTLLESFLIDEKRMSLPLLVSRLLQRLNGQKWLGRN</sequence>
<dbReference type="HOGENOM" id="CLU_093094_1_1_3"/>
<organism evidence="2 3">
    <name type="scientific">Parasynechococcus marenigrum (strain WH8102)</name>
    <dbReference type="NCBI Taxonomy" id="84588"/>
    <lineage>
        <taxon>Bacteria</taxon>
        <taxon>Bacillati</taxon>
        <taxon>Cyanobacteriota</taxon>
        <taxon>Cyanophyceae</taxon>
        <taxon>Synechococcales</taxon>
        <taxon>Prochlorococcaceae</taxon>
        <taxon>Parasynechococcus</taxon>
        <taxon>Parasynechococcus marenigrum</taxon>
    </lineage>
</organism>